<proteinExistence type="predicted"/>
<feature type="compositionally biased region" description="Basic and acidic residues" evidence="1">
    <location>
        <begin position="1"/>
        <end position="11"/>
    </location>
</feature>
<evidence type="ECO:0000256" key="1">
    <source>
        <dbReference type="SAM" id="MobiDB-lite"/>
    </source>
</evidence>
<accession>A0ABU0DHS8</accession>
<keyword evidence="3" id="KW-1185">Reference proteome</keyword>
<dbReference type="RefSeq" id="WP_018390259.1">
    <property type="nucleotide sequence ID" value="NZ_JAUSUH010000004.1"/>
</dbReference>
<sequence>MAKEQRSNREAKKPKKVKAPETAAPSLSKGLSTPITLPKKKKG</sequence>
<dbReference type="EMBL" id="JAUSUH010000004">
    <property type="protein sequence ID" value="MDQ0347800.1"/>
    <property type="molecule type" value="Genomic_DNA"/>
</dbReference>
<evidence type="ECO:0000313" key="2">
    <source>
        <dbReference type="EMBL" id="MDQ0347800.1"/>
    </source>
</evidence>
<reference evidence="2 3" key="1">
    <citation type="submission" date="2023-07" db="EMBL/GenBank/DDBJ databases">
        <title>Genomic Encyclopedia of Type Strains, Phase IV (KMG-IV): sequencing the most valuable type-strain genomes for metagenomic binning, comparative biology and taxonomic classification.</title>
        <authorList>
            <person name="Goeker M."/>
        </authorList>
    </citation>
    <scope>NUCLEOTIDE SEQUENCE [LARGE SCALE GENOMIC DNA]</scope>
    <source>
        <strain evidence="2 3">DSM 1277</strain>
    </source>
</reference>
<organism evidence="2 3">
    <name type="scientific">Ancylobacter vacuolatus</name>
    <dbReference type="NCBI Taxonomy" id="223389"/>
    <lineage>
        <taxon>Bacteria</taxon>
        <taxon>Pseudomonadati</taxon>
        <taxon>Pseudomonadota</taxon>
        <taxon>Alphaproteobacteria</taxon>
        <taxon>Hyphomicrobiales</taxon>
        <taxon>Xanthobacteraceae</taxon>
        <taxon>Ancylobacter</taxon>
    </lineage>
</organism>
<comment type="caution">
    <text evidence="2">The sequence shown here is derived from an EMBL/GenBank/DDBJ whole genome shotgun (WGS) entry which is preliminary data.</text>
</comment>
<evidence type="ECO:0000313" key="3">
    <source>
        <dbReference type="Proteomes" id="UP001238467"/>
    </source>
</evidence>
<gene>
    <name evidence="2" type="ORF">J2S76_002227</name>
</gene>
<dbReference type="Proteomes" id="UP001238467">
    <property type="component" value="Unassembled WGS sequence"/>
</dbReference>
<feature type="region of interest" description="Disordered" evidence="1">
    <location>
        <begin position="1"/>
        <end position="43"/>
    </location>
</feature>
<name>A0ABU0DHS8_9HYPH</name>
<protein>
    <submittedName>
        <fullName evidence="2">Uncharacterized protein</fullName>
    </submittedName>
</protein>